<name>A0A8H7E8R6_9EURO</name>
<keyword evidence="4 8" id="KW-0812">Transmembrane</keyword>
<feature type="transmembrane region" description="Helical" evidence="8">
    <location>
        <begin position="86"/>
        <end position="108"/>
    </location>
</feature>
<keyword evidence="5 8" id="KW-1133">Transmembrane helix</keyword>
<accession>A0A8H7E8R6</accession>
<feature type="compositionally biased region" description="Gly residues" evidence="7">
    <location>
        <begin position="342"/>
        <end position="352"/>
    </location>
</feature>
<sequence length="368" mass="39764">MADVFAVPVFFIVFRETLETSLVVSILLAFLRQQIGPDQDAKTYKKLRKQVWLGTGTGLALCIMIGAGIIGAFYGLGRNTWSGSELIWEGVFAIVASLIISVMGAALLRVSKLQAKWRVKLAKALEAKDNKTSTMRSRFKTWCERYAMFILPFITILREGLEAVVFIGGVGLGLKASSIPLAVVCGLIAGALIGYLVYRGGMYAPIRIFLIASTCVLYLVAAGLMSRGVWFLEANTWNVLTGGDAAEGGNGAGTYDIRQSVWHVNCCSPSLNGGGGWGVFNSVFGWQNSATYGSVISYNLYWLAVIVAFVTMRYREQNSHWPLMRLPSRGPQGLPRTQSDSSGGGEIVGKGAGFEEGTKVAVRKVDAS</sequence>
<dbReference type="PANTHER" id="PTHR31632">
    <property type="entry name" value="IRON TRANSPORTER FTH1"/>
    <property type="match status" value="1"/>
</dbReference>
<feature type="region of interest" description="Disordered" evidence="7">
    <location>
        <begin position="326"/>
        <end position="352"/>
    </location>
</feature>
<keyword evidence="3" id="KW-0408">Iron</keyword>
<dbReference type="GO" id="GO:0033573">
    <property type="term" value="C:high-affinity iron permease complex"/>
    <property type="evidence" value="ECO:0007669"/>
    <property type="project" value="InterPro"/>
</dbReference>
<feature type="transmembrane region" description="Helical" evidence="8">
    <location>
        <begin position="51"/>
        <end position="74"/>
    </location>
</feature>
<organism evidence="9 10">
    <name type="scientific">Endocarpon pusillum</name>
    <dbReference type="NCBI Taxonomy" id="364733"/>
    <lineage>
        <taxon>Eukaryota</taxon>
        <taxon>Fungi</taxon>
        <taxon>Dikarya</taxon>
        <taxon>Ascomycota</taxon>
        <taxon>Pezizomycotina</taxon>
        <taxon>Eurotiomycetes</taxon>
        <taxon>Chaetothyriomycetidae</taxon>
        <taxon>Verrucariales</taxon>
        <taxon>Verrucariaceae</taxon>
        <taxon>Endocarpon</taxon>
    </lineage>
</organism>
<feature type="transmembrane region" description="Helical" evidence="8">
    <location>
        <begin position="210"/>
        <end position="232"/>
    </location>
</feature>
<evidence type="ECO:0000256" key="1">
    <source>
        <dbReference type="ARBA" id="ARBA00004141"/>
    </source>
</evidence>
<dbReference type="PANTHER" id="PTHR31632:SF2">
    <property type="entry name" value="PLASMA MEMBRANE IRON PERMEASE"/>
    <property type="match status" value="1"/>
</dbReference>
<protein>
    <recommendedName>
        <fullName evidence="11">Plasma membrane iron permease</fullName>
    </recommendedName>
</protein>
<comment type="caution">
    <text evidence="9">The sequence shown here is derived from an EMBL/GenBank/DDBJ whole genome shotgun (WGS) entry which is preliminary data.</text>
</comment>
<dbReference type="Pfam" id="PF03239">
    <property type="entry name" value="FTR1"/>
    <property type="match status" value="1"/>
</dbReference>
<dbReference type="AlphaFoldDB" id="A0A8H7E8R6"/>
<evidence type="ECO:0000313" key="10">
    <source>
        <dbReference type="Proteomes" id="UP000606974"/>
    </source>
</evidence>
<evidence type="ECO:0000256" key="8">
    <source>
        <dbReference type="SAM" id="Phobius"/>
    </source>
</evidence>
<feature type="transmembrane region" description="Helical" evidence="8">
    <location>
        <begin position="295"/>
        <end position="314"/>
    </location>
</feature>
<evidence type="ECO:0000256" key="2">
    <source>
        <dbReference type="ARBA" id="ARBA00008333"/>
    </source>
</evidence>
<evidence type="ECO:0000256" key="6">
    <source>
        <dbReference type="ARBA" id="ARBA00023136"/>
    </source>
</evidence>
<comment type="subcellular location">
    <subcellularLocation>
        <location evidence="1">Membrane</location>
        <topology evidence="1">Multi-pass membrane protein</topology>
    </subcellularLocation>
</comment>
<comment type="similarity">
    <text evidence="2">Belongs to the oxidase-dependent Fe transporter (OFeT) (TC 9.A.10.1) family.</text>
</comment>
<dbReference type="Proteomes" id="UP000606974">
    <property type="component" value="Unassembled WGS sequence"/>
</dbReference>
<evidence type="ECO:0000256" key="5">
    <source>
        <dbReference type="ARBA" id="ARBA00022989"/>
    </source>
</evidence>
<feature type="transmembrane region" description="Helical" evidence="8">
    <location>
        <begin position="146"/>
        <end position="167"/>
    </location>
</feature>
<dbReference type="EMBL" id="JAACFV010000011">
    <property type="protein sequence ID" value="KAF7512620.1"/>
    <property type="molecule type" value="Genomic_DNA"/>
</dbReference>
<evidence type="ECO:0008006" key="11">
    <source>
        <dbReference type="Google" id="ProtNLM"/>
    </source>
</evidence>
<reference evidence="9" key="1">
    <citation type="submission" date="2020-02" db="EMBL/GenBank/DDBJ databases">
        <authorList>
            <person name="Palmer J.M."/>
        </authorList>
    </citation>
    <scope>NUCLEOTIDE SEQUENCE</scope>
    <source>
        <strain evidence="9">EPUS1.4</strain>
        <tissue evidence="9">Thallus</tissue>
    </source>
</reference>
<evidence type="ECO:0000256" key="7">
    <source>
        <dbReference type="SAM" id="MobiDB-lite"/>
    </source>
</evidence>
<keyword evidence="3" id="KW-0410">Iron transport</keyword>
<dbReference type="InterPro" id="IPR004923">
    <property type="entry name" value="FTR1/Fip1/EfeU"/>
</dbReference>
<feature type="transmembrane region" description="Helical" evidence="8">
    <location>
        <begin position="179"/>
        <end position="198"/>
    </location>
</feature>
<keyword evidence="3" id="KW-0813">Transport</keyword>
<keyword evidence="6 8" id="KW-0472">Membrane</keyword>
<feature type="transmembrane region" description="Helical" evidence="8">
    <location>
        <begin position="6"/>
        <end position="31"/>
    </location>
</feature>
<keyword evidence="3" id="KW-0406">Ion transport</keyword>
<gene>
    <name evidence="9" type="ORF">GJ744_000881</name>
</gene>
<evidence type="ECO:0000256" key="4">
    <source>
        <dbReference type="ARBA" id="ARBA00022692"/>
    </source>
</evidence>
<evidence type="ECO:0000313" key="9">
    <source>
        <dbReference type="EMBL" id="KAF7512620.1"/>
    </source>
</evidence>
<dbReference type="OrthoDB" id="4364at2759"/>
<dbReference type="GO" id="GO:0015093">
    <property type="term" value="F:ferrous iron transmembrane transporter activity"/>
    <property type="evidence" value="ECO:0007669"/>
    <property type="project" value="TreeGrafter"/>
</dbReference>
<keyword evidence="10" id="KW-1185">Reference proteome</keyword>
<evidence type="ECO:0000256" key="3">
    <source>
        <dbReference type="ARBA" id="ARBA00022496"/>
    </source>
</evidence>
<proteinExistence type="inferred from homology"/>